<comment type="similarity">
    <text evidence="1 2">Belongs to the cytochrome P450 family.</text>
</comment>
<dbReference type="CDD" id="cd20625">
    <property type="entry name" value="CYP164-like"/>
    <property type="match status" value="1"/>
</dbReference>
<dbReference type="PROSITE" id="PS00086">
    <property type="entry name" value="CYTOCHROME_P450"/>
    <property type="match status" value="1"/>
</dbReference>
<keyword evidence="4" id="KW-1185">Reference proteome</keyword>
<dbReference type="InterPro" id="IPR001128">
    <property type="entry name" value="Cyt_P450"/>
</dbReference>
<evidence type="ECO:0000313" key="3">
    <source>
        <dbReference type="EMBL" id="GAA0631778.1"/>
    </source>
</evidence>
<gene>
    <name evidence="3" type="primary">yjiB_2</name>
    <name evidence="3" type="ORF">GCM10009547_39540</name>
</gene>
<reference evidence="3 4" key="1">
    <citation type="journal article" date="2019" name="Int. J. Syst. Evol. Microbiol.">
        <title>The Global Catalogue of Microorganisms (GCM) 10K type strain sequencing project: providing services to taxonomists for standard genome sequencing and annotation.</title>
        <authorList>
            <consortium name="The Broad Institute Genomics Platform"/>
            <consortium name="The Broad Institute Genome Sequencing Center for Infectious Disease"/>
            <person name="Wu L."/>
            <person name="Ma J."/>
        </authorList>
    </citation>
    <scope>NUCLEOTIDE SEQUENCE [LARGE SCALE GENOMIC DNA]</scope>
    <source>
        <strain evidence="3 4">JCM 10671</strain>
    </source>
</reference>
<dbReference type="PRINTS" id="PR00385">
    <property type="entry name" value="P450"/>
</dbReference>
<dbReference type="PANTHER" id="PTHR46696:SF6">
    <property type="entry name" value="P450, PUTATIVE (EUROFUNG)-RELATED"/>
    <property type="match status" value="1"/>
</dbReference>
<keyword evidence="2" id="KW-0408">Iron</keyword>
<dbReference type="SUPFAM" id="SSF48264">
    <property type="entry name" value="Cytochrome P450"/>
    <property type="match status" value="1"/>
</dbReference>
<accession>A0ABN1H7L2</accession>
<dbReference type="Pfam" id="PF00067">
    <property type="entry name" value="p450"/>
    <property type="match status" value="2"/>
</dbReference>
<dbReference type="InterPro" id="IPR017972">
    <property type="entry name" value="Cyt_P450_CS"/>
</dbReference>
<evidence type="ECO:0000256" key="2">
    <source>
        <dbReference type="RuleBase" id="RU000461"/>
    </source>
</evidence>
<evidence type="ECO:0000313" key="4">
    <source>
        <dbReference type="Proteomes" id="UP001500957"/>
    </source>
</evidence>
<dbReference type="GO" id="GO:0004497">
    <property type="term" value="F:monooxygenase activity"/>
    <property type="evidence" value="ECO:0007669"/>
    <property type="project" value="UniProtKB-KW"/>
</dbReference>
<dbReference type="Proteomes" id="UP001500957">
    <property type="component" value="Unassembled WGS sequence"/>
</dbReference>
<keyword evidence="2" id="KW-0560">Oxidoreductase</keyword>
<protein>
    <submittedName>
        <fullName evidence="3">Monooxygenase YjiB</fullName>
    </submittedName>
</protein>
<dbReference type="RefSeq" id="WP_344607977.1">
    <property type="nucleotide sequence ID" value="NZ_BAAAHE010000042.1"/>
</dbReference>
<sequence>MTSTLHVETGTAILTQIVLGGLQDPFPLYEELRELGDGFHWCAELRGWVATRYADIRRMDEDPELYSNEMGQMTGATARDDSDPVQQRFGEMTDSWILFLDPPRHTQIRRVFRHAFTPKAVAKYRATTERIAHDLLAEYRSGDEVDFMEKLAAKIPIEVIATILGVPASDFEMFREWTDALVLATDPSVQGPARAEAIGASMQLSDYLTEIGLERLRNPQDDLISLIMTTDVEDGQPLEPAVAIAQAVLLLGAGNDTTRNLLGNAISILVDRPELQRRLVANPGLMPEFVEEVLRFDPSFHFDFKRVTRDHELLGREIKANTPVFHLTAAANRDPRFFDDPDPSIFDIDRRNKRHLAFSHGIHRCVGAPLARMEAQVGLTTLLERFPNITHGSTPPVRKVANIVARGWETRPVTLRS</sequence>
<keyword evidence="2" id="KW-0479">Metal-binding</keyword>
<dbReference type="InterPro" id="IPR002397">
    <property type="entry name" value="Cyt_P450_B"/>
</dbReference>
<evidence type="ECO:0000256" key="1">
    <source>
        <dbReference type="ARBA" id="ARBA00010617"/>
    </source>
</evidence>
<dbReference type="Gene3D" id="1.10.630.10">
    <property type="entry name" value="Cytochrome P450"/>
    <property type="match status" value="1"/>
</dbReference>
<dbReference type="PRINTS" id="PR00359">
    <property type="entry name" value="BP450"/>
</dbReference>
<organism evidence="3 4">
    <name type="scientific">Sporichthya brevicatena</name>
    <dbReference type="NCBI Taxonomy" id="171442"/>
    <lineage>
        <taxon>Bacteria</taxon>
        <taxon>Bacillati</taxon>
        <taxon>Actinomycetota</taxon>
        <taxon>Actinomycetes</taxon>
        <taxon>Sporichthyales</taxon>
        <taxon>Sporichthyaceae</taxon>
        <taxon>Sporichthya</taxon>
    </lineage>
</organism>
<proteinExistence type="inferred from homology"/>
<dbReference type="EMBL" id="BAAAHE010000042">
    <property type="protein sequence ID" value="GAA0631778.1"/>
    <property type="molecule type" value="Genomic_DNA"/>
</dbReference>
<keyword evidence="2" id="KW-0349">Heme</keyword>
<comment type="caution">
    <text evidence="3">The sequence shown here is derived from an EMBL/GenBank/DDBJ whole genome shotgun (WGS) entry which is preliminary data.</text>
</comment>
<dbReference type="PANTHER" id="PTHR46696">
    <property type="entry name" value="P450, PUTATIVE (EUROFUNG)-RELATED"/>
    <property type="match status" value="1"/>
</dbReference>
<keyword evidence="2 3" id="KW-0503">Monooxygenase</keyword>
<name>A0ABN1H7L2_9ACTN</name>
<dbReference type="InterPro" id="IPR036396">
    <property type="entry name" value="Cyt_P450_sf"/>
</dbReference>